<dbReference type="RefSeq" id="WP_115994551.1">
    <property type="nucleotide sequence ID" value="NZ_QRDY01000015.1"/>
</dbReference>
<name>A0A3D9I2R8_9BACL</name>
<dbReference type="Gene3D" id="1.10.10.10">
    <property type="entry name" value="Winged helix-like DNA-binding domain superfamily/Winged helix DNA-binding domain"/>
    <property type="match status" value="1"/>
</dbReference>
<evidence type="ECO:0000313" key="5">
    <source>
        <dbReference type="EMBL" id="RED55945.1"/>
    </source>
</evidence>
<evidence type="ECO:0000256" key="3">
    <source>
        <dbReference type="ARBA" id="ARBA00023163"/>
    </source>
</evidence>
<dbReference type="PROSITE" id="PS51118">
    <property type="entry name" value="HTH_HXLR"/>
    <property type="match status" value="1"/>
</dbReference>
<dbReference type="AlphaFoldDB" id="A0A3D9I2R8"/>
<protein>
    <submittedName>
        <fullName evidence="5">HxlR family transcriptional regulator</fullName>
    </submittedName>
</protein>
<accession>A0A3D9I2R8</accession>
<dbReference type="Pfam" id="PF01638">
    <property type="entry name" value="HxlR"/>
    <property type="match status" value="1"/>
</dbReference>
<evidence type="ECO:0000313" key="6">
    <source>
        <dbReference type="Proteomes" id="UP000256869"/>
    </source>
</evidence>
<dbReference type="InterPro" id="IPR002577">
    <property type="entry name" value="HTH_HxlR"/>
</dbReference>
<evidence type="ECO:0000256" key="2">
    <source>
        <dbReference type="ARBA" id="ARBA00023125"/>
    </source>
</evidence>
<keyword evidence="3" id="KW-0804">Transcription</keyword>
<dbReference type="PANTHER" id="PTHR33204">
    <property type="entry name" value="TRANSCRIPTIONAL REGULATOR, MARR FAMILY"/>
    <property type="match status" value="1"/>
</dbReference>
<keyword evidence="2" id="KW-0238">DNA-binding</keyword>
<dbReference type="EMBL" id="QRDY01000015">
    <property type="protein sequence ID" value="RED55945.1"/>
    <property type="molecule type" value="Genomic_DNA"/>
</dbReference>
<dbReference type="Proteomes" id="UP000256869">
    <property type="component" value="Unassembled WGS sequence"/>
</dbReference>
<feature type="domain" description="HTH hxlR-type" evidence="4">
    <location>
        <begin position="10"/>
        <end position="109"/>
    </location>
</feature>
<dbReference type="OrthoDB" id="9791143at2"/>
<reference evidence="5 6" key="1">
    <citation type="submission" date="2018-07" db="EMBL/GenBank/DDBJ databases">
        <title>Genomic Encyclopedia of Type Strains, Phase III (KMG-III): the genomes of soil and plant-associated and newly described type strains.</title>
        <authorList>
            <person name="Whitman W."/>
        </authorList>
    </citation>
    <scope>NUCLEOTIDE SEQUENCE [LARGE SCALE GENOMIC DNA]</scope>
    <source>
        <strain evidence="5 6">CECT 8236</strain>
    </source>
</reference>
<dbReference type="InterPro" id="IPR036388">
    <property type="entry name" value="WH-like_DNA-bd_sf"/>
</dbReference>
<evidence type="ECO:0000259" key="4">
    <source>
        <dbReference type="PROSITE" id="PS51118"/>
    </source>
</evidence>
<organism evidence="5 6">
    <name type="scientific">Cohnella lupini</name>
    <dbReference type="NCBI Taxonomy" id="1294267"/>
    <lineage>
        <taxon>Bacteria</taxon>
        <taxon>Bacillati</taxon>
        <taxon>Bacillota</taxon>
        <taxon>Bacilli</taxon>
        <taxon>Bacillales</taxon>
        <taxon>Paenibacillaceae</taxon>
        <taxon>Cohnella</taxon>
    </lineage>
</organism>
<evidence type="ECO:0000256" key="1">
    <source>
        <dbReference type="ARBA" id="ARBA00023015"/>
    </source>
</evidence>
<dbReference type="SUPFAM" id="SSF46785">
    <property type="entry name" value="Winged helix' DNA-binding domain"/>
    <property type="match status" value="1"/>
</dbReference>
<dbReference type="GO" id="GO:0003677">
    <property type="term" value="F:DNA binding"/>
    <property type="evidence" value="ECO:0007669"/>
    <property type="project" value="UniProtKB-KW"/>
</dbReference>
<proteinExistence type="predicted"/>
<keyword evidence="1" id="KW-0805">Transcription regulation</keyword>
<comment type="caution">
    <text evidence="5">The sequence shown here is derived from an EMBL/GenBank/DDBJ whole genome shotgun (WGS) entry which is preliminary data.</text>
</comment>
<sequence>MKRSDHKSSCPINLTMEIIGDTWSLLIIRDMAALGKRTFGEFLDAEERIGPSVLTDRLNHLERKGIIEKRPSEQDKRKFIYSLTEKGMNLIPIVYEVAVWGSINQVDSEAPDVWYQSMKYDKELVLRLWREALESGSSFYNGANSVVTSLGLDGIQSKV</sequence>
<dbReference type="InterPro" id="IPR036390">
    <property type="entry name" value="WH_DNA-bd_sf"/>
</dbReference>
<dbReference type="PANTHER" id="PTHR33204:SF37">
    <property type="entry name" value="HTH-TYPE TRANSCRIPTIONAL REGULATOR YODB"/>
    <property type="match status" value="1"/>
</dbReference>
<gene>
    <name evidence="5" type="ORF">DFP95_1158</name>
</gene>
<keyword evidence="6" id="KW-1185">Reference proteome</keyword>